<reference evidence="12 13" key="1">
    <citation type="submission" date="2022-03" db="EMBL/GenBank/DDBJ databases">
        <title>Isotopic signatures of nitrous oxide derived from detoxification processes.</title>
        <authorList>
            <person name="Behrendt U."/>
            <person name="Buchen C."/>
            <person name="Well R."/>
            <person name="Ulrich A."/>
            <person name="Rohe L."/>
            <person name="Kolb S."/>
            <person name="Schloter M."/>
            <person name="Horn M.A."/>
            <person name="Augustin J."/>
        </authorList>
    </citation>
    <scope>NUCLEOTIDE SEQUENCE [LARGE SCALE GENOMIC DNA]</scope>
    <source>
        <strain evidence="12 13">S4-C24</strain>
    </source>
</reference>
<keyword evidence="13" id="KW-1185">Reference proteome</keyword>
<dbReference type="InterPro" id="IPR018129">
    <property type="entry name" value="PEP_COase_Lys_AS"/>
</dbReference>
<dbReference type="InterPro" id="IPR021135">
    <property type="entry name" value="PEP_COase"/>
</dbReference>
<evidence type="ECO:0000313" key="13">
    <source>
        <dbReference type="Proteomes" id="UP000829069"/>
    </source>
</evidence>
<dbReference type="PANTHER" id="PTHR30523">
    <property type="entry name" value="PHOSPHOENOLPYRUVATE CARBOXYLASE"/>
    <property type="match status" value="1"/>
</dbReference>
<protein>
    <recommendedName>
        <fullName evidence="4 9">Phosphoenolpyruvate carboxylase</fullName>
        <shortName evidence="9">PEPC</shortName>
        <shortName evidence="9">PEPCase</shortName>
        <ecNumber evidence="3 9">4.1.1.31</ecNumber>
    </recommendedName>
</protein>
<comment type="cofactor">
    <cofactor evidence="9">
        <name>Mg(2+)</name>
        <dbReference type="ChEBI" id="CHEBI:18420"/>
    </cofactor>
</comment>
<proteinExistence type="inferred from homology"/>
<dbReference type="Proteomes" id="UP000829069">
    <property type="component" value="Chromosome"/>
</dbReference>
<dbReference type="InterPro" id="IPR015813">
    <property type="entry name" value="Pyrv/PenolPyrv_kinase-like_dom"/>
</dbReference>
<dbReference type="EMBL" id="CP093326">
    <property type="protein sequence ID" value="UNK45502.1"/>
    <property type="molecule type" value="Genomic_DNA"/>
</dbReference>
<keyword evidence="7 9" id="KW-0120">Carbon dioxide fixation</keyword>
<dbReference type="EC" id="4.1.1.31" evidence="3 9"/>
<comment type="catalytic activity">
    <reaction evidence="8 9">
        <text>oxaloacetate + phosphate = phosphoenolpyruvate + hydrogencarbonate</text>
        <dbReference type="Rhea" id="RHEA:28370"/>
        <dbReference type="ChEBI" id="CHEBI:16452"/>
        <dbReference type="ChEBI" id="CHEBI:17544"/>
        <dbReference type="ChEBI" id="CHEBI:43474"/>
        <dbReference type="ChEBI" id="CHEBI:58702"/>
        <dbReference type="EC" id="4.1.1.31"/>
    </reaction>
</comment>
<comment type="similarity">
    <text evidence="2 9">Belongs to the PEPCase type 1 family.</text>
</comment>
<evidence type="ECO:0000256" key="5">
    <source>
        <dbReference type="ARBA" id="ARBA00022842"/>
    </source>
</evidence>
<evidence type="ECO:0000256" key="6">
    <source>
        <dbReference type="ARBA" id="ARBA00023239"/>
    </source>
</evidence>
<dbReference type="InterPro" id="IPR022805">
    <property type="entry name" value="PEP_COase_bac/pln-type"/>
</dbReference>
<evidence type="ECO:0000256" key="7">
    <source>
        <dbReference type="ARBA" id="ARBA00023300"/>
    </source>
</evidence>
<dbReference type="PRINTS" id="PR00150">
    <property type="entry name" value="PEPCARBXLASE"/>
</dbReference>
<feature type="active site" evidence="9 10">
    <location>
        <position position="154"/>
    </location>
</feature>
<dbReference type="Gene3D" id="1.20.1440.90">
    <property type="entry name" value="Phosphoenolpyruvate/pyruvate domain"/>
    <property type="match status" value="1"/>
</dbReference>
<comment type="function">
    <text evidence="1 9">Forms oxaloacetate, a four-carbon dicarboxylic acid source for the tricarboxylic acid cycle.</text>
</comment>
<dbReference type="PROSITE" id="PS00781">
    <property type="entry name" value="PEPCASE_1"/>
    <property type="match status" value="1"/>
</dbReference>
<evidence type="ECO:0000313" key="12">
    <source>
        <dbReference type="EMBL" id="UNK45502.1"/>
    </source>
</evidence>
<feature type="region of interest" description="Disordered" evidence="11">
    <location>
        <begin position="445"/>
        <end position="472"/>
    </location>
</feature>
<keyword evidence="5 9" id="KW-0460">Magnesium</keyword>
<evidence type="ECO:0000256" key="8">
    <source>
        <dbReference type="ARBA" id="ARBA00048995"/>
    </source>
</evidence>
<name>A0ABY3W7P0_9MICC</name>
<evidence type="ECO:0000256" key="1">
    <source>
        <dbReference type="ARBA" id="ARBA00003670"/>
    </source>
</evidence>
<comment type="subunit">
    <text evidence="9">Homotetramer.</text>
</comment>
<evidence type="ECO:0000256" key="4">
    <source>
        <dbReference type="ARBA" id="ARBA00022419"/>
    </source>
</evidence>
<dbReference type="RefSeq" id="WP_241913710.1">
    <property type="nucleotide sequence ID" value="NZ_CP093326.1"/>
</dbReference>
<dbReference type="Pfam" id="PF00311">
    <property type="entry name" value="PEPcase"/>
    <property type="match status" value="2"/>
</dbReference>
<gene>
    <name evidence="9" type="primary">ppc</name>
    <name evidence="12" type="ORF">MNQ99_16530</name>
</gene>
<sequence>MPHAARDRDLDASLRADVRRVSTLLGESLVRQHGPDLLDLVEQVRLLTKESKEAARGEGEATGPWTARDVIDQVRELLAGLDVDEATDLARAFAFYFHLANAAEQVHRVRQLRVRPEEDGQLLRTVAQIADEAGPEALQRAVNQLDVRPVFTAHPTEASRRTVLDKLRAISDLLSTTTAEGSTARRRQDRRLAEIIDQMWQTDELRHVRPSPVDEARNAAYYLGNILTNTMPELMGDLAELLSEHGVTLPDDGAPLRFGSWIGGDRDGNPHVTVDVTHEVFQLQNQHAVRINIGFVDTLIAVLSNSTTIVAATGELLDSVAEDLANLPGLDPRVRELNANEPYRLKLTCIKAKLLNTSARIQRRLPHEPGRDYSSTAEVLADLALIEQSLRAHTASLVADGSLAAVRRAVSTIGLHLATLDFRDNAGKHHKAVAALLAAREAESVPAGVPGSGPASAAGASGSPAPVGGPASTVVTDTAVSVDPAAPGGYLELGPGPRQRLLSSLLLSPGPLAPPSSLKKKRARTLEVFQAIADALRQYGPDAVETYIVSRVRGADDVLAAVVLAREAGLLELSGAQPEALIGFAPLLESVEALRSGGQILDDLFSDPQYRRIVQLRGDLQEVMFGYSDSNMEAGVATSQWEIHKAQLVLRDVAARHGVRLRFFHGRGGSVGRGGGPTYDAILAQPNGALAGEIKFTEQGEVISDKYTLPELARENLELALAAMLQASALHQEPRTSEAERGRYHAAMEEISGAAYGRYRSLVEHPDLPEYFRASTPVEQLSAVKFGSRPADRPEAGPAAGPGFGKLRAITWVFGWTQSRQIVPGWYGVGSGLRAARAAGLQPLLREMISNWHYFQSFISNVEMTLAKTDLDIAAHYVSTLVPAELRHLFDDIRAEYELTVAEIRMLTGENQLLDNQPVLQRSLDVRDQYLDPISYMQVELLRRIRASEPDEALQRAMLITVNGIAAGLRNTG</sequence>
<evidence type="ECO:0000256" key="11">
    <source>
        <dbReference type="SAM" id="MobiDB-lite"/>
    </source>
</evidence>
<dbReference type="PANTHER" id="PTHR30523:SF6">
    <property type="entry name" value="PHOSPHOENOLPYRUVATE CARBOXYLASE"/>
    <property type="match status" value="1"/>
</dbReference>
<evidence type="ECO:0000256" key="10">
    <source>
        <dbReference type="PROSITE-ProRule" id="PRU10111"/>
    </source>
</evidence>
<comment type="caution">
    <text evidence="9">Lacks conserved residue(s) required for the propagation of feature annotation.</text>
</comment>
<dbReference type="SUPFAM" id="SSF51621">
    <property type="entry name" value="Phosphoenolpyruvate/pyruvate domain"/>
    <property type="match status" value="2"/>
</dbReference>
<evidence type="ECO:0000256" key="3">
    <source>
        <dbReference type="ARBA" id="ARBA00012305"/>
    </source>
</evidence>
<evidence type="ECO:0000256" key="2">
    <source>
        <dbReference type="ARBA" id="ARBA00008346"/>
    </source>
</evidence>
<dbReference type="HAMAP" id="MF_00595">
    <property type="entry name" value="PEPcase_type1"/>
    <property type="match status" value="1"/>
</dbReference>
<organism evidence="12 13">
    <name type="scientific">Arthrobacter sulfonylureivorans</name>
    <dbReference type="NCBI Taxonomy" id="2486855"/>
    <lineage>
        <taxon>Bacteria</taxon>
        <taxon>Bacillati</taxon>
        <taxon>Actinomycetota</taxon>
        <taxon>Actinomycetes</taxon>
        <taxon>Micrococcales</taxon>
        <taxon>Micrococcaceae</taxon>
        <taxon>Arthrobacter</taxon>
    </lineage>
</organism>
<evidence type="ECO:0000256" key="9">
    <source>
        <dbReference type="HAMAP-Rule" id="MF_00595"/>
    </source>
</evidence>
<accession>A0ABY3W7P0</accession>
<keyword evidence="6 9" id="KW-0456">Lyase</keyword>